<feature type="signal peptide" evidence="7">
    <location>
        <begin position="1"/>
        <end position="18"/>
    </location>
</feature>
<dbReference type="InterPro" id="IPR036909">
    <property type="entry name" value="Cyt_c-like_dom_sf"/>
</dbReference>
<evidence type="ECO:0000256" key="4">
    <source>
        <dbReference type="ARBA" id="ARBA00022982"/>
    </source>
</evidence>
<evidence type="ECO:0000256" key="2">
    <source>
        <dbReference type="ARBA" id="ARBA00022617"/>
    </source>
</evidence>
<keyword evidence="1" id="KW-0813">Transport</keyword>
<dbReference type="PRINTS" id="PR00604">
    <property type="entry name" value="CYTCHRMECIAB"/>
</dbReference>
<dbReference type="RefSeq" id="WP_184194379.1">
    <property type="nucleotide sequence ID" value="NZ_JACIIV010000002.1"/>
</dbReference>
<evidence type="ECO:0000256" key="3">
    <source>
        <dbReference type="ARBA" id="ARBA00022723"/>
    </source>
</evidence>
<gene>
    <name evidence="9" type="ORF">FHS79_000329</name>
</gene>
<dbReference type="InterPro" id="IPR002327">
    <property type="entry name" value="Cyt_c_1A/1B"/>
</dbReference>
<feature type="chain" id="PRO_5032928646" evidence="7">
    <location>
        <begin position="19"/>
        <end position="124"/>
    </location>
</feature>
<dbReference type="Gene3D" id="1.10.760.10">
    <property type="entry name" value="Cytochrome c-like domain"/>
    <property type="match status" value="1"/>
</dbReference>
<dbReference type="PANTHER" id="PTHR11961">
    <property type="entry name" value="CYTOCHROME C"/>
    <property type="match status" value="1"/>
</dbReference>
<dbReference type="SUPFAM" id="SSF46626">
    <property type="entry name" value="Cytochrome c"/>
    <property type="match status" value="1"/>
</dbReference>
<dbReference type="GO" id="GO:0020037">
    <property type="term" value="F:heme binding"/>
    <property type="evidence" value="ECO:0007669"/>
    <property type="project" value="InterPro"/>
</dbReference>
<dbReference type="PROSITE" id="PS51007">
    <property type="entry name" value="CYTC"/>
    <property type="match status" value="1"/>
</dbReference>
<dbReference type="GO" id="GO:0009055">
    <property type="term" value="F:electron transfer activity"/>
    <property type="evidence" value="ECO:0007669"/>
    <property type="project" value="InterPro"/>
</dbReference>
<evidence type="ECO:0000313" key="10">
    <source>
        <dbReference type="Proteomes" id="UP000538147"/>
    </source>
</evidence>
<evidence type="ECO:0000313" key="9">
    <source>
        <dbReference type="EMBL" id="MBB6226176.1"/>
    </source>
</evidence>
<feature type="domain" description="Cytochrome c" evidence="8">
    <location>
        <begin position="23"/>
        <end position="123"/>
    </location>
</feature>
<keyword evidence="7" id="KW-0732">Signal</keyword>
<evidence type="ECO:0000259" key="8">
    <source>
        <dbReference type="PROSITE" id="PS51007"/>
    </source>
</evidence>
<dbReference type="GO" id="GO:0046872">
    <property type="term" value="F:metal ion binding"/>
    <property type="evidence" value="ECO:0007669"/>
    <property type="project" value="UniProtKB-KW"/>
</dbReference>
<dbReference type="EMBL" id="JACIIV010000002">
    <property type="protein sequence ID" value="MBB6226176.1"/>
    <property type="molecule type" value="Genomic_DNA"/>
</dbReference>
<keyword evidence="10" id="KW-1185">Reference proteome</keyword>
<evidence type="ECO:0000256" key="1">
    <source>
        <dbReference type="ARBA" id="ARBA00022448"/>
    </source>
</evidence>
<keyword evidence="4" id="KW-0249">Electron transport</keyword>
<organism evidence="9 10">
    <name type="scientific">Polymorphobacter multimanifer</name>
    <dbReference type="NCBI Taxonomy" id="1070431"/>
    <lineage>
        <taxon>Bacteria</taxon>
        <taxon>Pseudomonadati</taxon>
        <taxon>Pseudomonadota</taxon>
        <taxon>Alphaproteobacteria</taxon>
        <taxon>Sphingomonadales</taxon>
        <taxon>Sphingosinicellaceae</taxon>
        <taxon>Polymorphobacter</taxon>
    </lineage>
</organism>
<evidence type="ECO:0000256" key="7">
    <source>
        <dbReference type="SAM" id="SignalP"/>
    </source>
</evidence>
<keyword evidence="2 6" id="KW-0349">Heme</keyword>
<evidence type="ECO:0000256" key="5">
    <source>
        <dbReference type="ARBA" id="ARBA00023004"/>
    </source>
</evidence>
<keyword evidence="5 6" id="KW-0408">Iron</keyword>
<proteinExistence type="predicted"/>
<sequence length="124" mass="13070">MKLILLAALLASPAAAQMADADPTMKRGRSLALQCRSCHNFKAGEPHKIGPNLHGVIGAKAADTDFAGYSDAMRGAKLVWDKPTLDKYLAGPATLVPGTRMVFAGIAKPEDRGAVIGWLEANTK</sequence>
<evidence type="ECO:0000256" key="6">
    <source>
        <dbReference type="PROSITE-ProRule" id="PRU00433"/>
    </source>
</evidence>
<keyword evidence="3 6" id="KW-0479">Metal-binding</keyword>
<comment type="caution">
    <text evidence="9">The sequence shown here is derived from an EMBL/GenBank/DDBJ whole genome shotgun (WGS) entry which is preliminary data.</text>
</comment>
<reference evidence="9 10" key="1">
    <citation type="submission" date="2020-08" db="EMBL/GenBank/DDBJ databases">
        <title>Genomic Encyclopedia of Type Strains, Phase IV (KMG-IV): sequencing the most valuable type-strain genomes for metagenomic binning, comparative biology and taxonomic classification.</title>
        <authorList>
            <person name="Goeker M."/>
        </authorList>
    </citation>
    <scope>NUCLEOTIDE SEQUENCE [LARGE SCALE GENOMIC DNA]</scope>
    <source>
        <strain evidence="9 10">DSM 102189</strain>
    </source>
</reference>
<name>A0A841L1I4_9SPHN</name>
<protein>
    <submittedName>
        <fullName evidence="9">Cytochrome c</fullName>
    </submittedName>
</protein>
<dbReference type="Proteomes" id="UP000538147">
    <property type="component" value="Unassembled WGS sequence"/>
</dbReference>
<accession>A0A841L1I4</accession>
<dbReference type="AlphaFoldDB" id="A0A841L1I4"/>
<dbReference type="InterPro" id="IPR009056">
    <property type="entry name" value="Cyt_c-like_dom"/>
</dbReference>